<reference evidence="1 2" key="1">
    <citation type="submission" date="2020-06" db="EMBL/GenBank/DDBJ databases">
        <title>WGS assembly of Ceratodon purpureus strain R40.</title>
        <authorList>
            <person name="Carey S.B."/>
            <person name="Jenkins J."/>
            <person name="Shu S."/>
            <person name="Lovell J.T."/>
            <person name="Sreedasyam A."/>
            <person name="Maumus F."/>
            <person name="Tiley G.P."/>
            <person name="Fernandez-Pozo N."/>
            <person name="Barry K."/>
            <person name="Chen C."/>
            <person name="Wang M."/>
            <person name="Lipzen A."/>
            <person name="Daum C."/>
            <person name="Saski C.A."/>
            <person name="Payton A.C."/>
            <person name="Mcbreen J.C."/>
            <person name="Conrad R.E."/>
            <person name="Kollar L.M."/>
            <person name="Olsson S."/>
            <person name="Huttunen S."/>
            <person name="Landis J.B."/>
            <person name="Wickett N.J."/>
            <person name="Johnson M.G."/>
            <person name="Rensing S.A."/>
            <person name="Grimwood J."/>
            <person name="Schmutz J."/>
            <person name="Mcdaniel S.F."/>
        </authorList>
    </citation>
    <scope>NUCLEOTIDE SEQUENCE [LARGE SCALE GENOMIC DNA]</scope>
    <source>
        <strain evidence="1 2">R40</strain>
    </source>
</reference>
<dbReference type="AlphaFoldDB" id="A0A8T0GAV4"/>
<proteinExistence type="predicted"/>
<evidence type="ECO:0000313" key="1">
    <source>
        <dbReference type="EMBL" id="KAG0556291.1"/>
    </source>
</evidence>
<accession>A0A8T0GAV4</accession>
<comment type="caution">
    <text evidence="1">The sequence shown here is derived from an EMBL/GenBank/DDBJ whole genome shotgun (WGS) entry which is preliminary data.</text>
</comment>
<organism evidence="1 2">
    <name type="scientific">Ceratodon purpureus</name>
    <name type="common">Fire moss</name>
    <name type="synonym">Dicranum purpureum</name>
    <dbReference type="NCBI Taxonomy" id="3225"/>
    <lineage>
        <taxon>Eukaryota</taxon>
        <taxon>Viridiplantae</taxon>
        <taxon>Streptophyta</taxon>
        <taxon>Embryophyta</taxon>
        <taxon>Bryophyta</taxon>
        <taxon>Bryophytina</taxon>
        <taxon>Bryopsida</taxon>
        <taxon>Dicranidae</taxon>
        <taxon>Pseudoditrichales</taxon>
        <taxon>Ditrichaceae</taxon>
        <taxon>Ceratodon</taxon>
    </lineage>
</organism>
<protein>
    <submittedName>
        <fullName evidence="1">Uncharacterized protein</fullName>
    </submittedName>
</protein>
<keyword evidence="2" id="KW-1185">Reference proteome</keyword>
<name>A0A8T0GAV4_CERPU</name>
<evidence type="ECO:0000313" key="2">
    <source>
        <dbReference type="Proteomes" id="UP000822688"/>
    </source>
</evidence>
<feature type="non-terminal residue" evidence="1">
    <location>
        <position position="1"/>
    </location>
</feature>
<dbReference type="EMBL" id="CM026432">
    <property type="protein sequence ID" value="KAG0556291.1"/>
    <property type="molecule type" value="Genomic_DNA"/>
</dbReference>
<dbReference type="Proteomes" id="UP000822688">
    <property type="component" value="Chromosome 11"/>
</dbReference>
<sequence length="152" mass="16626">IVSARWIINAGPHAALISRAAGFRGYFVLTKASLSGGVDSFVFGTYRDGIGFFTLFRALKGICRSSLRDGCCWEMSTVLRGPADQDEDLKLVHQELRGHVEAVLNSLAPNLSKAVVLCQVERAEDALLNQLYSSIRENPRSIAGRRRSKASS</sequence>
<gene>
    <name evidence="1" type="ORF">KC19_11G041000</name>
</gene>